<dbReference type="AlphaFoldDB" id="A0AAW0AJZ6"/>
<proteinExistence type="predicted"/>
<keyword evidence="2" id="KW-1185">Reference proteome</keyword>
<accession>A0AAW0AJZ6</accession>
<gene>
    <name evidence="1" type="ORF">R3P38DRAFT_3582088</name>
</gene>
<comment type="caution">
    <text evidence="1">The sequence shown here is derived from an EMBL/GenBank/DDBJ whole genome shotgun (WGS) entry which is preliminary data.</text>
</comment>
<protein>
    <submittedName>
        <fullName evidence="1">Uncharacterized protein</fullName>
    </submittedName>
</protein>
<evidence type="ECO:0000313" key="2">
    <source>
        <dbReference type="Proteomes" id="UP001362999"/>
    </source>
</evidence>
<dbReference type="Proteomes" id="UP001362999">
    <property type="component" value="Unassembled WGS sequence"/>
</dbReference>
<organism evidence="1 2">
    <name type="scientific">Favolaschia claudopus</name>
    <dbReference type="NCBI Taxonomy" id="2862362"/>
    <lineage>
        <taxon>Eukaryota</taxon>
        <taxon>Fungi</taxon>
        <taxon>Dikarya</taxon>
        <taxon>Basidiomycota</taxon>
        <taxon>Agaricomycotina</taxon>
        <taxon>Agaricomycetes</taxon>
        <taxon>Agaricomycetidae</taxon>
        <taxon>Agaricales</taxon>
        <taxon>Marasmiineae</taxon>
        <taxon>Mycenaceae</taxon>
        <taxon>Favolaschia</taxon>
    </lineage>
</organism>
<evidence type="ECO:0000313" key="1">
    <source>
        <dbReference type="EMBL" id="KAK7013127.1"/>
    </source>
</evidence>
<name>A0AAW0AJZ6_9AGAR</name>
<reference evidence="1 2" key="1">
    <citation type="journal article" date="2024" name="J Genomics">
        <title>Draft genome sequencing and assembly of Favolaschia claudopus CIRM-BRFM 2984 isolated from oak limbs.</title>
        <authorList>
            <person name="Navarro D."/>
            <person name="Drula E."/>
            <person name="Chaduli D."/>
            <person name="Cazenave R."/>
            <person name="Ahrendt S."/>
            <person name="Wang J."/>
            <person name="Lipzen A."/>
            <person name="Daum C."/>
            <person name="Barry K."/>
            <person name="Grigoriev I.V."/>
            <person name="Favel A."/>
            <person name="Rosso M.N."/>
            <person name="Martin F."/>
        </authorList>
    </citation>
    <scope>NUCLEOTIDE SEQUENCE [LARGE SCALE GENOMIC DNA]</scope>
    <source>
        <strain evidence="1 2">CIRM-BRFM 2984</strain>
    </source>
</reference>
<dbReference type="EMBL" id="JAWWNJ010000061">
    <property type="protein sequence ID" value="KAK7013127.1"/>
    <property type="molecule type" value="Genomic_DNA"/>
</dbReference>
<sequence length="518" mass="57416">MEGFEVKLNRDLNKNELLIIRKGKGREVGSGRQTHNQNQRCELTFIPIHRACNANPLTKLPAHSSGSTVGCYTKPVQPAIQSEKRKGGGNDPGMVEVGGISDGILCAPIRPKPGVQPVSSKILLIAFKAVRASQNLTETFADFVLGGPQFSFSGRFWLAGKRAWLVLYTLQAFSNLGSPKLYAHVLQRGFGRRQAIPALQLASPRQHHHPARGLSLRARREAARVALTIQKFFPRAALRVATDSNQRVAHEPHELFGSSTTCHAAALYRVDCIEIDPASGTQLAPFPRGFCRRQAKAAPPDSKHRLSAFPHELFSSSRTRRAAAHSFHYIEIVPARDTLSAFSPGIRPPLLQTQCDVSRLKLPRCVAHHQGAAKLRQSFEYIDFFPASGVSDHALVSCFKYSPSRIPDVFGNSIFRRPASEFRDEANQRPALKFDLSGSGELELQDPQVPVLSLLPSAIVLQIKWIPFRPPKFKSAQTAYFNLSAIRLGVQNIKFHSESPTWWIFASQTDFDASKRVN</sequence>